<organism evidence="2 3">
    <name type="scientific">Janibacter indicus</name>
    <dbReference type="NCBI Taxonomy" id="857417"/>
    <lineage>
        <taxon>Bacteria</taxon>
        <taxon>Bacillati</taxon>
        <taxon>Actinomycetota</taxon>
        <taxon>Actinomycetes</taxon>
        <taxon>Micrococcales</taxon>
        <taxon>Intrasporangiaceae</taxon>
        <taxon>Janibacter</taxon>
    </lineage>
</organism>
<dbReference type="RefSeq" id="WP_125932869.1">
    <property type="nucleotide sequence ID" value="NZ_CP013290.1"/>
</dbReference>
<protein>
    <submittedName>
        <fullName evidence="2">Uncharacterized protein</fullName>
    </submittedName>
</protein>
<dbReference type="AlphaFoldDB" id="A0A7L9J0P8"/>
<accession>A0A7L9J0P8</accession>
<evidence type="ECO:0000256" key="1">
    <source>
        <dbReference type="SAM" id="Phobius"/>
    </source>
</evidence>
<gene>
    <name evidence="2" type="ORF">IGS73_15880</name>
</gene>
<feature type="transmembrane region" description="Helical" evidence="1">
    <location>
        <begin position="15"/>
        <end position="35"/>
    </location>
</feature>
<reference evidence="2 3" key="1">
    <citation type="submission" date="2020-10" db="EMBL/GenBank/DDBJ databases">
        <title>Janibacter indicus TT2 genome sequence.</title>
        <authorList>
            <person name="Lee K."/>
            <person name="Ganzorig M."/>
        </authorList>
    </citation>
    <scope>NUCLEOTIDE SEQUENCE [LARGE SCALE GENOMIC DNA]</scope>
    <source>
        <strain evidence="2 3">TT2</strain>
    </source>
</reference>
<keyword evidence="1" id="KW-0812">Transmembrane</keyword>
<evidence type="ECO:0000313" key="3">
    <source>
        <dbReference type="Proteomes" id="UP000593998"/>
    </source>
</evidence>
<keyword evidence="1" id="KW-0472">Membrane</keyword>
<evidence type="ECO:0000313" key="2">
    <source>
        <dbReference type="EMBL" id="QOK22525.1"/>
    </source>
</evidence>
<proteinExistence type="predicted"/>
<keyword evidence="1" id="KW-1133">Transmembrane helix</keyword>
<sequence length="84" mass="8203">MRTARPSSPGRRGRLAAVVDGAVVVGVVVVAVVVVRDDVGGVLLVVEPLELADVAAVGSPVGAAWVPQPASAAPAISATSAARP</sequence>
<dbReference type="Proteomes" id="UP000593998">
    <property type="component" value="Chromosome"/>
</dbReference>
<name>A0A7L9J0P8_9MICO</name>
<dbReference type="EMBL" id="CP062789">
    <property type="protein sequence ID" value="QOK22525.1"/>
    <property type="molecule type" value="Genomic_DNA"/>
</dbReference>